<protein>
    <recommendedName>
        <fullName evidence="2">DUF5105 domain-containing protein</fullName>
    </recommendedName>
</protein>
<dbReference type="KEGG" id="lrug:AB8B22_05515"/>
<evidence type="ECO:0000313" key="1">
    <source>
        <dbReference type="EMBL" id="XDU65887.1"/>
    </source>
</evidence>
<dbReference type="AlphaFoldDB" id="A0AB39VDR7"/>
<reference evidence="1" key="1">
    <citation type="submission" date="2024-07" db="EMBL/GenBank/DDBJ databases">
        <authorList>
            <person name="Li X.-J."/>
            <person name="Wang X."/>
        </authorList>
    </citation>
    <scope>NUCLEOTIDE SEQUENCE</scope>
    <source>
        <strain evidence="1">HSP-334</strain>
    </source>
</reference>
<evidence type="ECO:0008006" key="2">
    <source>
        <dbReference type="Google" id="ProtNLM"/>
    </source>
</evidence>
<name>A0AB39VDR7_9FUSO</name>
<proteinExistence type="predicted"/>
<organism evidence="1">
    <name type="scientific">Leptotrichia rugosa</name>
    <dbReference type="NCBI Taxonomy" id="3239302"/>
    <lineage>
        <taxon>Bacteria</taxon>
        <taxon>Fusobacteriati</taxon>
        <taxon>Fusobacteriota</taxon>
        <taxon>Fusobacteriia</taxon>
        <taxon>Fusobacteriales</taxon>
        <taxon>Leptotrichiaceae</taxon>
        <taxon>Leptotrichia</taxon>
    </lineage>
</organism>
<dbReference type="RefSeq" id="WP_369710372.1">
    <property type="nucleotide sequence ID" value="NZ_CP165644.1"/>
</dbReference>
<accession>A0AB39VDR7</accession>
<sequence length="218" mass="25427">MKKILLGLFILGTLGMAQNNYEVYIKNGVNISQSEVDNDSNQIKGIVDKIISDFENRDKKIILEKFKIMIPREMKNDDDYKKSSAKDKEFYDRMNKIIADEMIKSLDKSVKYIPKSISFTGKNIAKVEITEIAPNFDSDSDINFNNALEKSGVTDEEMENLDHISDLSDQKKERFFKYLRDEIKKDLTETTVESRILEFRKINGKWQTKDELYEIPKI</sequence>
<gene>
    <name evidence="1" type="ORF">AB8B22_05515</name>
</gene>
<dbReference type="EMBL" id="CP165644">
    <property type="protein sequence ID" value="XDU65887.1"/>
    <property type="molecule type" value="Genomic_DNA"/>
</dbReference>